<dbReference type="Gene3D" id="1.10.3060.10">
    <property type="entry name" value="Helical scaffold and wing domains of SecA"/>
    <property type="match status" value="1"/>
</dbReference>
<dbReference type="SMART" id="SM00958">
    <property type="entry name" value="SecA_PP_bind"/>
    <property type="match status" value="1"/>
</dbReference>
<dbReference type="PANTHER" id="PTHR30612:SF0">
    <property type="entry name" value="CHLOROPLAST PROTEIN-TRANSPORTING ATPASE"/>
    <property type="match status" value="1"/>
</dbReference>
<dbReference type="InterPro" id="IPR027417">
    <property type="entry name" value="P-loop_NTPase"/>
</dbReference>
<comment type="caution">
    <text evidence="14">The sequence shown here is derived from an EMBL/GenBank/DDBJ whole genome shotgun (WGS) entry which is preliminary data.</text>
</comment>
<dbReference type="InterPro" id="IPR011115">
    <property type="entry name" value="SecA_DEAD"/>
</dbReference>
<name>A0AAE3G4C9_9GAMM</name>
<feature type="domain" description="SecA family profile" evidence="13">
    <location>
        <begin position="1"/>
        <end position="601"/>
    </location>
</feature>
<feature type="domain" description="Helicase ATP-binding" evidence="12">
    <location>
        <begin position="79"/>
        <end position="218"/>
    </location>
</feature>
<dbReference type="EC" id="7.4.2.8" evidence="11"/>
<dbReference type="GO" id="GO:0065002">
    <property type="term" value="P:intracellular protein transmembrane transport"/>
    <property type="evidence" value="ECO:0007669"/>
    <property type="project" value="UniProtKB-UniRule"/>
</dbReference>
<dbReference type="InterPro" id="IPR044722">
    <property type="entry name" value="SecA_SF2_C"/>
</dbReference>
<dbReference type="SUPFAM" id="SSF52540">
    <property type="entry name" value="P-loop containing nucleoside triphosphate hydrolases"/>
    <property type="match status" value="2"/>
</dbReference>
<dbReference type="RefSeq" id="WP_253475876.1">
    <property type="nucleotide sequence ID" value="NZ_JALJXV010000003.1"/>
</dbReference>
<proteinExistence type="inferred from homology"/>
<dbReference type="GO" id="GO:0008564">
    <property type="term" value="F:protein-exporting ATPase activity"/>
    <property type="evidence" value="ECO:0007669"/>
    <property type="project" value="UniProtKB-EC"/>
</dbReference>
<dbReference type="Pfam" id="PF07516">
    <property type="entry name" value="SecA_SW"/>
    <property type="match status" value="1"/>
</dbReference>
<evidence type="ECO:0000313" key="15">
    <source>
        <dbReference type="Proteomes" id="UP001205843"/>
    </source>
</evidence>
<dbReference type="GO" id="GO:0043952">
    <property type="term" value="P:protein transport by the Sec complex"/>
    <property type="evidence" value="ECO:0007669"/>
    <property type="project" value="UniProtKB-ARBA"/>
</dbReference>
<dbReference type="InterPro" id="IPR014018">
    <property type="entry name" value="SecA_motor_DEAD"/>
</dbReference>
<keyword evidence="8 11" id="KW-1278">Translocase</keyword>
<dbReference type="InterPro" id="IPR014001">
    <property type="entry name" value="Helicase_ATP-bd"/>
</dbReference>
<evidence type="ECO:0000256" key="11">
    <source>
        <dbReference type="HAMAP-Rule" id="MF_01382"/>
    </source>
</evidence>
<dbReference type="Gene3D" id="3.90.1440.10">
    <property type="entry name" value="SecA, preprotein cross-linking domain"/>
    <property type="match status" value="1"/>
</dbReference>
<dbReference type="PANTHER" id="PTHR30612">
    <property type="entry name" value="SECA INNER MEMBRANE COMPONENT OF SEC PROTEIN SECRETION SYSTEM"/>
    <property type="match status" value="1"/>
</dbReference>
<dbReference type="SMART" id="SM00957">
    <property type="entry name" value="SecA_DEAD"/>
    <property type="match status" value="1"/>
</dbReference>
<evidence type="ECO:0000256" key="8">
    <source>
        <dbReference type="ARBA" id="ARBA00022967"/>
    </source>
</evidence>
<gene>
    <name evidence="11" type="primary">secA</name>
    <name evidence="14" type="ORF">J2T57_001260</name>
</gene>
<evidence type="ECO:0000256" key="10">
    <source>
        <dbReference type="ARBA" id="ARBA00023136"/>
    </source>
</evidence>
<keyword evidence="5 11" id="KW-0547">Nucleotide-binding</keyword>
<evidence type="ECO:0000259" key="13">
    <source>
        <dbReference type="PROSITE" id="PS51196"/>
    </source>
</evidence>
<dbReference type="Pfam" id="PF01043">
    <property type="entry name" value="SecA_PP_bind"/>
    <property type="match status" value="1"/>
</dbReference>
<protein>
    <recommendedName>
        <fullName evidence="11">Protein translocase subunit SecA</fullName>
        <ecNumber evidence="11">7.4.2.8</ecNumber>
    </recommendedName>
</protein>
<keyword evidence="10 11" id="KW-0472">Membrane</keyword>
<dbReference type="PROSITE" id="PS51192">
    <property type="entry name" value="HELICASE_ATP_BIND_1"/>
    <property type="match status" value="1"/>
</dbReference>
<dbReference type="GO" id="GO:0017038">
    <property type="term" value="P:protein import"/>
    <property type="evidence" value="ECO:0007669"/>
    <property type="project" value="InterPro"/>
</dbReference>
<feature type="binding site" evidence="11">
    <location>
        <position position="508"/>
    </location>
    <ligand>
        <name>ATP</name>
        <dbReference type="ChEBI" id="CHEBI:30616"/>
    </ligand>
</feature>
<dbReference type="SUPFAM" id="SSF81767">
    <property type="entry name" value="Pre-protein crosslinking domain of SecA"/>
    <property type="match status" value="1"/>
</dbReference>
<dbReference type="FunFam" id="3.40.50.300:FF:000113">
    <property type="entry name" value="Preprotein translocase subunit SecA"/>
    <property type="match status" value="1"/>
</dbReference>
<dbReference type="PRINTS" id="PR00906">
    <property type="entry name" value="SECA"/>
</dbReference>
<dbReference type="GO" id="GO:0031522">
    <property type="term" value="C:cell envelope Sec protein transport complex"/>
    <property type="evidence" value="ECO:0007669"/>
    <property type="project" value="TreeGrafter"/>
</dbReference>
<dbReference type="PROSITE" id="PS51196">
    <property type="entry name" value="SECA_MOTOR_DEAD"/>
    <property type="match status" value="1"/>
</dbReference>
<comment type="subcellular location">
    <subcellularLocation>
        <location evidence="11">Cell membrane</location>
        <topology evidence="11">Peripheral membrane protein</topology>
        <orientation evidence="11">Cytoplasmic side</orientation>
    </subcellularLocation>
    <subcellularLocation>
        <location evidence="11">Cytoplasm</location>
    </subcellularLocation>
    <subcellularLocation>
        <location evidence="1">Membrane</location>
        <topology evidence="1">Peripheral membrane protein</topology>
    </subcellularLocation>
    <text evidence="11">Distribution is 50-50.</text>
</comment>
<dbReference type="InterPro" id="IPR011116">
    <property type="entry name" value="SecA_Wing/Scaffold"/>
</dbReference>
<dbReference type="InterPro" id="IPR036670">
    <property type="entry name" value="SecA_X-link_sf"/>
</dbReference>
<evidence type="ECO:0000256" key="4">
    <source>
        <dbReference type="ARBA" id="ARBA00022475"/>
    </source>
</evidence>
<dbReference type="Pfam" id="PF07517">
    <property type="entry name" value="SecA_DEAD"/>
    <property type="match status" value="1"/>
</dbReference>
<keyword evidence="9 11" id="KW-0811">Translocation</keyword>
<dbReference type="HAMAP" id="MF_01382">
    <property type="entry name" value="SecA"/>
    <property type="match status" value="1"/>
</dbReference>
<keyword evidence="4 11" id="KW-1003">Cell membrane</keyword>
<keyword evidence="6 11" id="KW-0067">ATP-binding</keyword>
<keyword evidence="15" id="KW-1185">Reference proteome</keyword>
<feature type="binding site" evidence="11">
    <location>
        <begin position="95"/>
        <end position="99"/>
    </location>
    <ligand>
        <name>ATP</name>
        <dbReference type="ChEBI" id="CHEBI:30616"/>
    </ligand>
</feature>
<evidence type="ECO:0000313" key="14">
    <source>
        <dbReference type="EMBL" id="MCP1674158.1"/>
    </source>
</evidence>
<dbReference type="GO" id="GO:0006605">
    <property type="term" value="P:protein targeting"/>
    <property type="evidence" value="ECO:0007669"/>
    <property type="project" value="UniProtKB-UniRule"/>
</dbReference>
<evidence type="ECO:0000256" key="7">
    <source>
        <dbReference type="ARBA" id="ARBA00022927"/>
    </source>
</evidence>
<comment type="catalytic activity">
    <reaction evidence="11">
        <text>ATP + H2O + cellular proteinSide 1 = ADP + phosphate + cellular proteinSide 2.</text>
        <dbReference type="EC" id="7.4.2.8"/>
    </reaction>
</comment>
<dbReference type="CDD" id="cd18803">
    <property type="entry name" value="SF2_C_secA"/>
    <property type="match status" value="1"/>
</dbReference>
<dbReference type="InterPro" id="IPR011130">
    <property type="entry name" value="SecA_preprotein_X-link_dom"/>
</dbReference>
<dbReference type="AlphaFoldDB" id="A0AAE3G4C9"/>
<keyword evidence="3 11" id="KW-0813">Transport</keyword>
<dbReference type="InterPro" id="IPR000185">
    <property type="entry name" value="SecA"/>
</dbReference>
<feature type="binding site" evidence="11">
    <location>
        <position position="77"/>
    </location>
    <ligand>
        <name>ATP</name>
        <dbReference type="ChEBI" id="CHEBI:30616"/>
    </ligand>
</feature>
<organism evidence="14 15">
    <name type="scientific">Natronocella acetinitrilica</name>
    <dbReference type="NCBI Taxonomy" id="414046"/>
    <lineage>
        <taxon>Bacteria</taxon>
        <taxon>Pseudomonadati</taxon>
        <taxon>Pseudomonadota</taxon>
        <taxon>Gammaproteobacteria</taxon>
        <taxon>Chromatiales</taxon>
        <taxon>Ectothiorhodospiraceae</taxon>
        <taxon>Natronocella</taxon>
    </lineage>
</organism>
<evidence type="ECO:0000256" key="3">
    <source>
        <dbReference type="ARBA" id="ARBA00022448"/>
    </source>
</evidence>
<evidence type="ECO:0000256" key="9">
    <source>
        <dbReference type="ARBA" id="ARBA00023010"/>
    </source>
</evidence>
<dbReference type="GO" id="GO:0005829">
    <property type="term" value="C:cytosol"/>
    <property type="evidence" value="ECO:0007669"/>
    <property type="project" value="TreeGrafter"/>
</dbReference>
<dbReference type="SUPFAM" id="SSF81886">
    <property type="entry name" value="Helical scaffold and wing domains of SecA"/>
    <property type="match status" value="1"/>
</dbReference>
<evidence type="ECO:0000259" key="12">
    <source>
        <dbReference type="PROSITE" id="PS51192"/>
    </source>
</evidence>
<evidence type="ECO:0000256" key="2">
    <source>
        <dbReference type="ARBA" id="ARBA00007650"/>
    </source>
</evidence>
<dbReference type="Pfam" id="PF21090">
    <property type="entry name" value="P-loop_SecA"/>
    <property type="match status" value="1"/>
</dbReference>
<reference evidence="14" key="1">
    <citation type="submission" date="2022-03" db="EMBL/GenBank/DDBJ databases">
        <title>Genomic Encyclopedia of Type Strains, Phase III (KMG-III): the genomes of soil and plant-associated and newly described type strains.</title>
        <authorList>
            <person name="Whitman W."/>
        </authorList>
    </citation>
    <scope>NUCLEOTIDE SEQUENCE</scope>
    <source>
        <strain evidence="14">ANL 6-2</strain>
    </source>
</reference>
<dbReference type="GO" id="GO:0005886">
    <property type="term" value="C:plasma membrane"/>
    <property type="evidence" value="ECO:0007669"/>
    <property type="project" value="UniProtKB-SubCell"/>
</dbReference>
<comment type="function">
    <text evidence="11">Part of the Sec protein translocase complex. Interacts with the SecYEG preprotein conducting channel. Has a central role in coupling the hydrolysis of ATP to the transfer of proteins into and across the cell membrane, serving both as a receptor for the preprotein-SecB complex and as an ATP-driven molecular motor driving the stepwise translocation of polypeptide chains across the membrane.</text>
</comment>
<evidence type="ECO:0000256" key="6">
    <source>
        <dbReference type="ARBA" id="ARBA00022840"/>
    </source>
</evidence>
<comment type="subunit">
    <text evidence="11">Monomer and homodimer. Part of the essential Sec protein translocation apparatus which comprises SecA, SecYEG and auxiliary proteins SecDF-YajC and YidC.</text>
</comment>
<dbReference type="GO" id="GO:0005524">
    <property type="term" value="F:ATP binding"/>
    <property type="evidence" value="ECO:0007669"/>
    <property type="project" value="UniProtKB-UniRule"/>
</dbReference>
<dbReference type="Proteomes" id="UP001205843">
    <property type="component" value="Unassembled WGS sequence"/>
</dbReference>
<dbReference type="Gene3D" id="3.40.50.300">
    <property type="entry name" value="P-loop containing nucleotide triphosphate hydrolases"/>
    <property type="match status" value="2"/>
</dbReference>
<keyword evidence="7 11" id="KW-0653">Protein transport</keyword>
<comment type="similarity">
    <text evidence="2 11">Belongs to the SecA family.</text>
</comment>
<dbReference type="InterPro" id="IPR036266">
    <property type="entry name" value="SecA_Wing/Scaffold_sf"/>
</dbReference>
<sequence>MLLPLIRSLLRKKTLRKLTVQARRVRSLADTHSFRDGSTARFQAMRAGEAAPDALAALACAVVAAERYHGFRLHSPQILAALCMLENNIVEMVTGEGKTVVATIAAATRAALGERVHVATANDYLAERDAREAAGVLTPLGLGVGSIIADSPGDARRAAYRMPVVYGTVQQFGFDYLRDNLAYRAEDQVSPGGERASLIVDEADAVLLDEAVTPLIISQEFDSEIDVLEGIDGLARGLRVQVVERTREEGLIGDDAVDAVAIEETKRVVMRSGAYAALERRALAEGSIISRDALYQPGNLHLVRALENAIAARSIYRVGRDYVIEDDRVVIIDPRTGRPTPDRSWSEGVHQAVEVASGAARSREAGTLARVRVMDFVGLYQRVGGMSGTAMTAAESFERVYGLPVVAVPTARPVQRADEPDRIYLGDAARLRAVCDDVSGCIARGQPVLLGAASIEASEALSRALSARGIAHNLLNANYHREESRIVAEAGRPAQVTVATAMAGRGTDILLGGSLADGDQEAHLRRREAVLAAGGLRVIGVGRHRSRRIDEQLRGRSGRQGDPGSSAFYLSLDDPLLATSLAPAVRALARQTGLTEDQHLSSGLIGGRIRALQASYARDEADSLLDPLGFERVSDQQRRAYYALRGEWLTADAALETLNTATVELIDALIDRHCPAGHLPEHWRPQALASEMQSTLRITLELPADPDDIDPQALRMQALMALSERLDAVALIQPGYTLVEPARQILLSQADNAWMGLNDAMESLKRTIPFASLSQKSPTVIFQQEAFDHFRAALNEAHVIAASIYCRYLASIVEAAQAEKEEAA</sequence>
<keyword evidence="11" id="KW-0963">Cytoplasm</keyword>
<evidence type="ECO:0000256" key="1">
    <source>
        <dbReference type="ARBA" id="ARBA00004170"/>
    </source>
</evidence>
<accession>A0AAE3G4C9</accession>
<evidence type="ECO:0000256" key="5">
    <source>
        <dbReference type="ARBA" id="ARBA00022741"/>
    </source>
</evidence>
<dbReference type="EMBL" id="JALJXV010000003">
    <property type="protein sequence ID" value="MCP1674158.1"/>
    <property type="molecule type" value="Genomic_DNA"/>
</dbReference>